<dbReference type="InterPro" id="IPR036915">
    <property type="entry name" value="Cyclin-like_sf"/>
</dbReference>
<feature type="domain" description="Cyclin N-terminal" evidence="2">
    <location>
        <begin position="47"/>
        <end position="150"/>
    </location>
</feature>
<dbReference type="EMBL" id="PJQM01000321">
    <property type="protein sequence ID" value="RCI05710.1"/>
    <property type="molecule type" value="Genomic_DNA"/>
</dbReference>
<dbReference type="Pfam" id="PF00134">
    <property type="entry name" value="Cyclin_N"/>
    <property type="match status" value="1"/>
</dbReference>
<dbReference type="STRING" id="4846.A0A367KUC5"/>
<dbReference type="InterPro" id="IPR013922">
    <property type="entry name" value="Cyclin_PHO80-like"/>
</dbReference>
<gene>
    <name evidence="3" type="ORF">CU098_010685</name>
</gene>
<sequence length="350" mass="39240">MESSNSPIDEKTKRFIELDPTNHFLQHLAEHVSVLAPYIYHPSASTRNFVPPLASFITLLARRSRAKSGTLLSSLIIMEKLKKRLDKTRSPALQGSMLHTVFLCCMILTTKYLHDASPKNSRWSRYAAYFSTEEINKLERRILMAMDHHLKITKEDFDAALNSYYCTMHSISPTLCDNQFLPKAASVSSFHRSVITKQSHISSILNHVKTSFSELRKLPNNATKSKAIVDDKSANSSKPFDLNTASNSGIHTPEEENTKGLVHSQSLLDTTIPSGDLFVNLCEHISSASLTSNSTSENDSLNTLLAENDKNEESNNTKTNKKGFVLSTSPTNFSDILLNDEWLKKFNEKS</sequence>
<dbReference type="PANTHER" id="PTHR15615">
    <property type="match status" value="1"/>
</dbReference>
<dbReference type="CDD" id="cd20557">
    <property type="entry name" value="CYCLIN_ScPCL1-like"/>
    <property type="match status" value="1"/>
</dbReference>
<evidence type="ECO:0000259" key="2">
    <source>
        <dbReference type="Pfam" id="PF00134"/>
    </source>
</evidence>
<dbReference type="OrthoDB" id="10250320at2759"/>
<evidence type="ECO:0000313" key="3">
    <source>
        <dbReference type="EMBL" id="RCI05710.1"/>
    </source>
</evidence>
<accession>A0A367KUC5</accession>
<dbReference type="GO" id="GO:0000307">
    <property type="term" value="C:cyclin-dependent protein kinase holoenzyme complex"/>
    <property type="evidence" value="ECO:0007669"/>
    <property type="project" value="TreeGrafter"/>
</dbReference>
<evidence type="ECO:0000256" key="1">
    <source>
        <dbReference type="SAM" id="MobiDB-lite"/>
    </source>
</evidence>
<dbReference type="GO" id="GO:0016538">
    <property type="term" value="F:cyclin-dependent protein serine/threonine kinase regulator activity"/>
    <property type="evidence" value="ECO:0007669"/>
    <property type="project" value="TreeGrafter"/>
</dbReference>
<dbReference type="Proteomes" id="UP000253551">
    <property type="component" value="Unassembled WGS sequence"/>
</dbReference>
<dbReference type="SUPFAM" id="SSF47954">
    <property type="entry name" value="Cyclin-like"/>
    <property type="match status" value="1"/>
</dbReference>
<dbReference type="InterPro" id="IPR006671">
    <property type="entry name" value="Cyclin_N"/>
</dbReference>
<comment type="caution">
    <text evidence="3">The sequence shown here is derived from an EMBL/GenBank/DDBJ whole genome shotgun (WGS) entry which is preliminary data.</text>
</comment>
<organism evidence="3 4">
    <name type="scientific">Rhizopus stolonifer</name>
    <name type="common">Rhizopus nigricans</name>
    <dbReference type="NCBI Taxonomy" id="4846"/>
    <lineage>
        <taxon>Eukaryota</taxon>
        <taxon>Fungi</taxon>
        <taxon>Fungi incertae sedis</taxon>
        <taxon>Mucoromycota</taxon>
        <taxon>Mucoromycotina</taxon>
        <taxon>Mucoromycetes</taxon>
        <taxon>Mucorales</taxon>
        <taxon>Mucorineae</taxon>
        <taxon>Rhizopodaceae</taxon>
        <taxon>Rhizopus</taxon>
    </lineage>
</organism>
<reference evidence="3 4" key="1">
    <citation type="journal article" date="2018" name="G3 (Bethesda)">
        <title>Phylogenetic and Phylogenomic Definition of Rhizopus Species.</title>
        <authorList>
            <person name="Gryganskyi A.P."/>
            <person name="Golan J."/>
            <person name="Dolatabadi S."/>
            <person name="Mondo S."/>
            <person name="Robb S."/>
            <person name="Idnurm A."/>
            <person name="Muszewska A."/>
            <person name="Steczkiewicz K."/>
            <person name="Masonjones S."/>
            <person name="Liao H.L."/>
            <person name="Gajdeczka M.T."/>
            <person name="Anike F."/>
            <person name="Vuek A."/>
            <person name="Anishchenko I.M."/>
            <person name="Voigt K."/>
            <person name="de Hoog G.S."/>
            <person name="Smith M.E."/>
            <person name="Heitman J."/>
            <person name="Vilgalys R."/>
            <person name="Stajich J.E."/>
        </authorList>
    </citation>
    <scope>NUCLEOTIDE SEQUENCE [LARGE SCALE GENOMIC DNA]</scope>
    <source>
        <strain evidence="3 4">LSU 92-RS-03</strain>
    </source>
</reference>
<dbReference type="AlphaFoldDB" id="A0A367KUC5"/>
<dbReference type="Gene3D" id="1.10.472.10">
    <property type="entry name" value="Cyclin-like"/>
    <property type="match status" value="1"/>
</dbReference>
<feature type="region of interest" description="Disordered" evidence="1">
    <location>
        <begin position="238"/>
        <end position="258"/>
    </location>
</feature>
<proteinExistence type="predicted"/>
<feature type="region of interest" description="Disordered" evidence="1">
    <location>
        <begin position="305"/>
        <end position="325"/>
    </location>
</feature>
<dbReference type="PANTHER" id="PTHR15615:SF10">
    <property type="entry name" value="PHO85 CYCLIN-2-RELATED"/>
    <property type="match status" value="1"/>
</dbReference>
<protein>
    <recommendedName>
        <fullName evidence="2">Cyclin N-terminal domain-containing protein</fullName>
    </recommendedName>
</protein>
<name>A0A367KUC5_RHIST</name>
<dbReference type="GO" id="GO:0019901">
    <property type="term" value="F:protein kinase binding"/>
    <property type="evidence" value="ECO:0007669"/>
    <property type="project" value="InterPro"/>
</dbReference>
<dbReference type="GO" id="GO:0005634">
    <property type="term" value="C:nucleus"/>
    <property type="evidence" value="ECO:0007669"/>
    <property type="project" value="TreeGrafter"/>
</dbReference>
<keyword evidence="4" id="KW-1185">Reference proteome</keyword>
<evidence type="ECO:0000313" key="4">
    <source>
        <dbReference type="Proteomes" id="UP000253551"/>
    </source>
</evidence>
<feature type="compositionally biased region" description="Polar residues" evidence="1">
    <location>
        <begin position="238"/>
        <end position="250"/>
    </location>
</feature>